<keyword evidence="2" id="KW-0813">Transport</keyword>
<dbReference type="GO" id="GO:0005886">
    <property type="term" value="C:plasma membrane"/>
    <property type="evidence" value="ECO:0007669"/>
    <property type="project" value="UniProtKB-SubCell"/>
</dbReference>
<evidence type="ECO:0000256" key="11">
    <source>
        <dbReference type="ARBA" id="ARBA00057369"/>
    </source>
</evidence>
<keyword evidence="5 13" id="KW-0067">ATP-binding</keyword>
<dbReference type="PANTHER" id="PTHR42781:SF4">
    <property type="entry name" value="SPERMIDINE_PUTRESCINE IMPORT ATP-BINDING PROTEIN POTA"/>
    <property type="match status" value="1"/>
</dbReference>
<evidence type="ECO:0000256" key="3">
    <source>
        <dbReference type="ARBA" id="ARBA00022505"/>
    </source>
</evidence>
<dbReference type="GeneID" id="1443676"/>
<dbReference type="SMART" id="SM00382">
    <property type="entry name" value="AAA"/>
    <property type="match status" value="1"/>
</dbReference>
<evidence type="ECO:0000256" key="2">
    <source>
        <dbReference type="ARBA" id="ARBA00022448"/>
    </source>
</evidence>
<dbReference type="InterPro" id="IPR050093">
    <property type="entry name" value="ABC_SmlMolc_Importer"/>
</dbReference>
<accession>A0A832SWV3</accession>
<evidence type="ECO:0000256" key="10">
    <source>
        <dbReference type="ARBA" id="ARBA00047936"/>
    </source>
</evidence>
<sequence length="330" mass="37418">MVSIELRDIIKRFGEFELKVSLSVKDGELLTLLGPSGCGKTTTLRIIAGLEKPDKGRVYFDGRDITDLPPYERNIGLVFQDYALFPHMTVFKNVAFGLEVRRVPRMEIEKRVREVLDLVGLRGFENRLPEELSGGQQQRVALARALVIEPDVLLLDEPLSNLDAKVREKLRGEIKRIVKELGITTIYVTHDQEEAMVLSDRIAVMNFGRIEQVGEPYDLYYNPKNEFVANFLGISNIVELEAKEGRACLGDLCFEVGREGKGKIFFRPENVAVGEGIEAEVIGYELLPGRVRLRLSIEGREIIAEELLSRIGKKIPKKVRIRVREFKILP</sequence>
<dbReference type="EC" id="7.3.2.6" evidence="8"/>
<reference evidence="13" key="1">
    <citation type="journal article" date="2020" name="bioRxiv">
        <title>A rank-normalized archaeal taxonomy based on genome phylogeny resolves widespread incomplete and uneven classifications.</title>
        <authorList>
            <person name="Rinke C."/>
            <person name="Chuvochina M."/>
            <person name="Mussig A.J."/>
            <person name="Chaumeil P.-A."/>
            <person name="Waite D.W."/>
            <person name="Whitman W.B."/>
            <person name="Parks D.H."/>
            <person name="Hugenholtz P."/>
        </authorList>
    </citation>
    <scope>NUCLEOTIDE SEQUENCE</scope>
    <source>
        <strain evidence="13">UBA8834</strain>
    </source>
</reference>
<dbReference type="PANTHER" id="PTHR42781">
    <property type="entry name" value="SPERMIDINE/PUTRESCINE IMPORT ATP-BINDING PROTEIN POTA"/>
    <property type="match status" value="1"/>
</dbReference>
<dbReference type="Proteomes" id="UP000617544">
    <property type="component" value="Unassembled WGS sequence"/>
</dbReference>
<dbReference type="InterPro" id="IPR027417">
    <property type="entry name" value="P-loop_NTPase"/>
</dbReference>
<comment type="similarity">
    <text evidence="6">Belongs to the ABC transporter superfamily. Sulfate/tungstate importer (TC 3.A.1.6) family.</text>
</comment>
<dbReference type="GO" id="GO:0016887">
    <property type="term" value="F:ATP hydrolysis activity"/>
    <property type="evidence" value="ECO:0007669"/>
    <property type="project" value="InterPro"/>
</dbReference>
<dbReference type="GO" id="GO:1901238">
    <property type="term" value="F:ABC-type tungstate transporter activity"/>
    <property type="evidence" value="ECO:0007669"/>
    <property type="project" value="UniProtKB-EC"/>
</dbReference>
<evidence type="ECO:0000256" key="5">
    <source>
        <dbReference type="ARBA" id="ARBA00022840"/>
    </source>
</evidence>
<comment type="function">
    <text evidence="11">Part of the ABC transporter complex WtpABC involved in molybdate/tungstate import. Responsible for energy coupling to the transport system.</text>
</comment>
<dbReference type="OMA" id="WPREAMT"/>
<dbReference type="InterPro" id="IPR003439">
    <property type="entry name" value="ABC_transporter-like_ATP-bd"/>
</dbReference>
<dbReference type="EMBL" id="DUJN01000002">
    <property type="protein sequence ID" value="HII60354.1"/>
    <property type="molecule type" value="Genomic_DNA"/>
</dbReference>
<protein>
    <recommendedName>
        <fullName evidence="9">Molybdate/tungstate import ATP-binding protein WtpC</fullName>
        <ecNumber evidence="8">7.3.2.6</ecNumber>
    </recommendedName>
</protein>
<evidence type="ECO:0000313" key="14">
    <source>
        <dbReference type="Proteomes" id="UP000617544"/>
    </source>
</evidence>
<comment type="subcellular location">
    <subcellularLocation>
        <location evidence="1">Cell membrane</location>
        <topology evidence="1">Peripheral membrane protein</topology>
    </subcellularLocation>
</comment>
<evidence type="ECO:0000313" key="13">
    <source>
        <dbReference type="EMBL" id="HII60354.1"/>
    </source>
</evidence>
<evidence type="ECO:0000256" key="7">
    <source>
        <dbReference type="ARBA" id="ARBA00038781"/>
    </source>
</evidence>
<evidence type="ECO:0000256" key="6">
    <source>
        <dbReference type="ARBA" id="ARBA00038307"/>
    </source>
</evidence>
<comment type="subunit">
    <text evidence="7">The complex is composed of two ATP-binding proteins (WtpC), two transmembrane proteins (WtpB) and a solute-binding protein (WtpA).</text>
</comment>
<dbReference type="InterPro" id="IPR017871">
    <property type="entry name" value="ABC_transporter-like_CS"/>
</dbReference>
<evidence type="ECO:0000256" key="8">
    <source>
        <dbReference type="ARBA" id="ARBA00039025"/>
    </source>
</evidence>
<proteinExistence type="inferred from homology"/>
<feature type="domain" description="ABC transporter" evidence="12">
    <location>
        <begin position="4"/>
        <end position="232"/>
    </location>
</feature>
<evidence type="ECO:0000256" key="1">
    <source>
        <dbReference type="ARBA" id="ARBA00004202"/>
    </source>
</evidence>
<dbReference type="AlphaFoldDB" id="A0A832SWV3"/>
<name>A0A832SWV3_PYRHR</name>
<dbReference type="Gene3D" id="3.40.50.300">
    <property type="entry name" value="P-loop containing nucleotide triphosphate hydrolases"/>
    <property type="match status" value="1"/>
</dbReference>
<evidence type="ECO:0000256" key="9">
    <source>
        <dbReference type="ARBA" id="ARBA00041133"/>
    </source>
</evidence>
<keyword evidence="4" id="KW-0547">Nucleotide-binding</keyword>
<dbReference type="PROSITE" id="PS50893">
    <property type="entry name" value="ABC_TRANSPORTER_2"/>
    <property type="match status" value="1"/>
</dbReference>
<keyword evidence="3" id="KW-0500">Molybdenum</keyword>
<evidence type="ECO:0000259" key="12">
    <source>
        <dbReference type="PROSITE" id="PS50893"/>
    </source>
</evidence>
<gene>
    <name evidence="13" type="ORF">HA331_01080</name>
</gene>
<dbReference type="SUPFAM" id="SSF52540">
    <property type="entry name" value="P-loop containing nucleoside triphosphate hydrolases"/>
    <property type="match status" value="1"/>
</dbReference>
<comment type="catalytic activity">
    <reaction evidence="10">
        <text>tungstate(in) + ATP + H2O = tungstate(out) + ADP + phosphate + H(+)</text>
        <dbReference type="Rhea" id="RHEA:35027"/>
        <dbReference type="ChEBI" id="CHEBI:15377"/>
        <dbReference type="ChEBI" id="CHEBI:15378"/>
        <dbReference type="ChEBI" id="CHEBI:30616"/>
        <dbReference type="ChEBI" id="CHEBI:43474"/>
        <dbReference type="ChEBI" id="CHEBI:46502"/>
        <dbReference type="ChEBI" id="CHEBI:456216"/>
        <dbReference type="EC" id="7.3.2.6"/>
    </reaction>
</comment>
<evidence type="ECO:0000256" key="4">
    <source>
        <dbReference type="ARBA" id="ARBA00022741"/>
    </source>
</evidence>
<dbReference type="InterPro" id="IPR003593">
    <property type="entry name" value="AAA+_ATPase"/>
</dbReference>
<dbReference type="FunFam" id="3.40.50.300:FF:000425">
    <property type="entry name" value="Probable ABC transporter, ATP-binding subunit"/>
    <property type="match status" value="1"/>
</dbReference>
<dbReference type="GO" id="GO:0005524">
    <property type="term" value="F:ATP binding"/>
    <property type="evidence" value="ECO:0007669"/>
    <property type="project" value="UniProtKB-KW"/>
</dbReference>
<dbReference type="PROSITE" id="PS00211">
    <property type="entry name" value="ABC_TRANSPORTER_1"/>
    <property type="match status" value="1"/>
</dbReference>
<dbReference type="Pfam" id="PF00005">
    <property type="entry name" value="ABC_tran"/>
    <property type="match status" value="1"/>
</dbReference>
<dbReference type="RefSeq" id="WP_010885439.1">
    <property type="nucleotide sequence ID" value="NZ_DUJN01000002.1"/>
</dbReference>
<comment type="caution">
    <text evidence="13">The sequence shown here is derived from an EMBL/GenBank/DDBJ whole genome shotgun (WGS) entry which is preliminary data.</text>
</comment>
<organism evidence="13 14">
    <name type="scientific">Pyrococcus horikoshii</name>
    <dbReference type="NCBI Taxonomy" id="53953"/>
    <lineage>
        <taxon>Archaea</taxon>
        <taxon>Methanobacteriati</taxon>
        <taxon>Methanobacteriota</taxon>
        <taxon>Thermococci</taxon>
        <taxon>Thermococcales</taxon>
        <taxon>Thermococcaceae</taxon>
        <taxon>Pyrococcus</taxon>
    </lineage>
</organism>